<protein>
    <submittedName>
        <fullName evidence="1">Uncharacterized protein</fullName>
    </submittedName>
</protein>
<sequence length="174" mass="18822">MALGGSLPQINLDVQGVIQGVITTLQRKFVSVQQVTTPVDLERGRDTVSSQQMSSLQIQTFPIKFKSYRRKKNLGGSLTQPSIDPSFQLLSARLIVPNLHWGIKPIPFRGAPIRELCPITTSYPTLGIIGVFQSNGFGSGPVQRVLLCHGCPSAVVTPAITVDALFWKGPGDDP</sequence>
<dbReference type="EMBL" id="BMAU01021203">
    <property type="protein sequence ID" value="GFX98561.1"/>
    <property type="molecule type" value="Genomic_DNA"/>
</dbReference>
<gene>
    <name evidence="1" type="ORF">TNCV_1501391</name>
</gene>
<evidence type="ECO:0000313" key="2">
    <source>
        <dbReference type="Proteomes" id="UP000887159"/>
    </source>
</evidence>
<dbReference type="Proteomes" id="UP000887159">
    <property type="component" value="Unassembled WGS sequence"/>
</dbReference>
<accession>A0A8X6RN53</accession>
<reference evidence="1" key="1">
    <citation type="submission" date="2020-08" db="EMBL/GenBank/DDBJ databases">
        <title>Multicomponent nature underlies the extraordinary mechanical properties of spider dragline silk.</title>
        <authorList>
            <person name="Kono N."/>
            <person name="Nakamura H."/>
            <person name="Mori M."/>
            <person name="Yoshida Y."/>
            <person name="Ohtoshi R."/>
            <person name="Malay A.D."/>
            <person name="Moran D.A.P."/>
            <person name="Tomita M."/>
            <person name="Numata K."/>
            <person name="Arakawa K."/>
        </authorList>
    </citation>
    <scope>NUCLEOTIDE SEQUENCE</scope>
</reference>
<organism evidence="1 2">
    <name type="scientific">Trichonephila clavipes</name>
    <name type="common">Golden silk orbweaver</name>
    <name type="synonym">Nephila clavipes</name>
    <dbReference type="NCBI Taxonomy" id="2585209"/>
    <lineage>
        <taxon>Eukaryota</taxon>
        <taxon>Metazoa</taxon>
        <taxon>Ecdysozoa</taxon>
        <taxon>Arthropoda</taxon>
        <taxon>Chelicerata</taxon>
        <taxon>Arachnida</taxon>
        <taxon>Araneae</taxon>
        <taxon>Araneomorphae</taxon>
        <taxon>Entelegynae</taxon>
        <taxon>Araneoidea</taxon>
        <taxon>Nephilidae</taxon>
        <taxon>Trichonephila</taxon>
    </lineage>
</organism>
<evidence type="ECO:0000313" key="1">
    <source>
        <dbReference type="EMBL" id="GFX98561.1"/>
    </source>
</evidence>
<dbReference type="AlphaFoldDB" id="A0A8X6RN53"/>
<comment type="caution">
    <text evidence="1">The sequence shown here is derived from an EMBL/GenBank/DDBJ whole genome shotgun (WGS) entry which is preliminary data.</text>
</comment>
<keyword evidence="2" id="KW-1185">Reference proteome</keyword>
<name>A0A8X6RN53_TRICX</name>
<proteinExistence type="predicted"/>